<reference evidence="3" key="1">
    <citation type="journal article" date="2020" name="Sci. Rep.">
        <title>Chromosome-scale genome assembly for the duckweed Spirodela intermedia, integrating cytogenetic maps, PacBio and Oxford Nanopore libraries.</title>
        <authorList>
            <person name="Hoang P.T.N."/>
            <person name="Fiebig A."/>
            <person name="Novak P."/>
            <person name="Macas J."/>
            <person name="Cao H.X."/>
            <person name="Stepanenko A."/>
            <person name="Chen G."/>
            <person name="Borisjuk N."/>
            <person name="Scholz U."/>
            <person name="Schubert I."/>
        </authorList>
    </citation>
    <scope>NUCLEOTIDE SEQUENCE [LARGE SCALE GENOMIC DNA]</scope>
</reference>
<dbReference type="Gene3D" id="2.60.20.30">
    <property type="match status" value="1"/>
</dbReference>
<feature type="signal peptide" evidence="1">
    <location>
        <begin position="1"/>
        <end position="30"/>
    </location>
</feature>
<evidence type="ECO:0000313" key="3">
    <source>
        <dbReference type="Proteomes" id="UP001189122"/>
    </source>
</evidence>
<evidence type="ECO:0008006" key="4">
    <source>
        <dbReference type="Google" id="ProtNLM"/>
    </source>
</evidence>
<name>A0ABN7EA29_SPIIN</name>
<evidence type="ECO:0000256" key="1">
    <source>
        <dbReference type="SAM" id="SignalP"/>
    </source>
</evidence>
<proteinExistence type="predicted"/>
<dbReference type="InterPro" id="IPR015201">
    <property type="entry name" value="Antimicrobial_MiAMP1"/>
</dbReference>
<dbReference type="Proteomes" id="UP001189122">
    <property type="component" value="Unassembled WGS sequence"/>
</dbReference>
<dbReference type="EMBL" id="CACRZD030000121">
    <property type="protein sequence ID" value="CAA6674565.1"/>
    <property type="molecule type" value="Genomic_DNA"/>
</dbReference>
<dbReference type="InterPro" id="IPR015791">
    <property type="entry name" value="Antimic/Inh_G_crystallin-like"/>
</dbReference>
<protein>
    <recommendedName>
        <fullName evidence="4">Antimicrobial peptide 1</fullName>
    </recommendedName>
</protein>
<keyword evidence="1" id="KW-0732">Signal</keyword>
<evidence type="ECO:0000313" key="2">
    <source>
        <dbReference type="EMBL" id="CAA6674565.1"/>
    </source>
</evidence>
<keyword evidence="3" id="KW-1185">Reference proteome</keyword>
<accession>A0ABN7EA29</accession>
<gene>
    <name evidence="2" type="ORF">SI7747_UN020923</name>
</gene>
<feature type="chain" id="PRO_5046024643" description="Antimicrobial peptide 1" evidence="1">
    <location>
        <begin position="31"/>
        <end position="106"/>
    </location>
</feature>
<dbReference type="Pfam" id="PF09117">
    <property type="entry name" value="MiAMP1"/>
    <property type="match status" value="1"/>
</dbReference>
<organism evidence="2 3">
    <name type="scientific">Spirodela intermedia</name>
    <name type="common">Intermediate duckweed</name>
    <dbReference type="NCBI Taxonomy" id="51605"/>
    <lineage>
        <taxon>Eukaryota</taxon>
        <taxon>Viridiplantae</taxon>
        <taxon>Streptophyta</taxon>
        <taxon>Embryophyta</taxon>
        <taxon>Tracheophyta</taxon>
        <taxon>Spermatophyta</taxon>
        <taxon>Magnoliopsida</taxon>
        <taxon>Liliopsida</taxon>
        <taxon>Araceae</taxon>
        <taxon>Lemnoideae</taxon>
        <taxon>Spirodela</taxon>
    </lineage>
</organism>
<sequence>MATACKTSVVAAAAVLLFLIAAAAVAPASASNLTAYSVVGCAGNDVTWGCGCNNFTGYKGGYFFNYSARQVGLFYLNTGCRGFYIPIFWRVRYCRFHIFNSVRILC</sequence>
<comment type="caution">
    <text evidence="2">The sequence shown here is derived from an EMBL/GenBank/DDBJ whole genome shotgun (WGS) entry which is preliminary data.</text>
</comment>